<dbReference type="Proteomes" id="UP001231518">
    <property type="component" value="Chromosome 14"/>
</dbReference>
<dbReference type="Gene3D" id="3.30.420.10">
    <property type="entry name" value="Ribonuclease H-like superfamily/Ribonuclease H"/>
    <property type="match status" value="1"/>
</dbReference>
<keyword evidence="9" id="KW-1185">Reference proteome</keyword>
<evidence type="ECO:0000313" key="9">
    <source>
        <dbReference type="Proteomes" id="UP001231518"/>
    </source>
</evidence>
<dbReference type="PROSITE" id="PS00141">
    <property type="entry name" value="ASP_PROTEASE"/>
    <property type="match status" value="1"/>
</dbReference>
<evidence type="ECO:0000313" key="8">
    <source>
        <dbReference type="EMBL" id="KAJ8716658.1"/>
    </source>
</evidence>
<evidence type="ECO:0000259" key="7">
    <source>
        <dbReference type="PROSITE" id="PS50994"/>
    </source>
</evidence>
<dbReference type="Pfam" id="PF18701">
    <property type="entry name" value="DUF5641"/>
    <property type="match status" value="1"/>
</dbReference>
<dbReference type="InterPro" id="IPR040676">
    <property type="entry name" value="DUF5641"/>
</dbReference>
<dbReference type="GO" id="GO:0006508">
    <property type="term" value="P:proteolysis"/>
    <property type="evidence" value="ECO:0007669"/>
    <property type="project" value="InterPro"/>
</dbReference>
<protein>
    <recommendedName>
        <fullName evidence="7">Integrase catalytic domain-containing protein</fullName>
    </recommendedName>
</protein>
<dbReference type="InterPro" id="IPR001584">
    <property type="entry name" value="Integrase_cat-core"/>
</dbReference>
<dbReference type="EMBL" id="JARGEI010000017">
    <property type="protein sequence ID" value="KAJ8716658.1"/>
    <property type="molecule type" value="Genomic_DNA"/>
</dbReference>
<reference evidence="8" key="1">
    <citation type="submission" date="2023-03" db="EMBL/GenBank/DDBJ databases">
        <title>Chromosome-level genomes of two armyworms, Mythimna separata and Mythimna loreyi, provide insights into the biosynthesis and reception of sex pheromones.</title>
        <authorList>
            <person name="Zhao H."/>
        </authorList>
    </citation>
    <scope>NUCLEOTIDE SEQUENCE</scope>
    <source>
        <strain evidence="8">BeijingLab</strain>
        <tissue evidence="8">Pupa</tissue>
    </source>
</reference>
<dbReference type="InterPro" id="IPR012337">
    <property type="entry name" value="RNaseH-like_sf"/>
</dbReference>
<organism evidence="8 9">
    <name type="scientific">Mythimna separata</name>
    <name type="common">Oriental armyworm</name>
    <name type="synonym">Pseudaletia separata</name>
    <dbReference type="NCBI Taxonomy" id="271217"/>
    <lineage>
        <taxon>Eukaryota</taxon>
        <taxon>Metazoa</taxon>
        <taxon>Ecdysozoa</taxon>
        <taxon>Arthropoda</taxon>
        <taxon>Hexapoda</taxon>
        <taxon>Insecta</taxon>
        <taxon>Pterygota</taxon>
        <taxon>Neoptera</taxon>
        <taxon>Endopterygota</taxon>
        <taxon>Lepidoptera</taxon>
        <taxon>Glossata</taxon>
        <taxon>Ditrysia</taxon>
        <taxon>Noctuoidea</taxon>
        <taxon>Noctuidae</taxon>
        <taxon>Noctuinae</taxon>
        <taxon>Hadenini</taxon>
        <taxon>Mythimna</taxon>
    </lineage>
</organism>
<dbReference type="InterPro" id="IPR036397">
    <property type="entry name" value="RNaseH_sf"/>
</dbReference>
<evidence type="ECO:0000256" key="6">
    <source>
        <dbReference type="ARBA" id="ARBA00022918"/>
    </source>
</evidence>
<accession>A0AAD7YHN2</accession>
<dbReference type="Gene3D" id="2.40.70.10">
    <property type="entry name" value="Acid Proteases"/>
    <property type="match status" value="1"/>
</dbReference>
<keyword evidence="5" id="KW-0378">Hydrolase</keyword>
<dbReference type="PROSITE" id="PS50994">
    <property type="entry name" value="INTEGRASE"/>
    <property type="match status" value="1"/>
</dbReference>
<gene>
    <name evidence="8" type="ORF">PYW07_003285</name>
</gene>
<keyword evidence="4" id="KW-0255">Endonuclease</keyword>
<dbReference type="GO" id="GO:0015074">
    <property type="term" value="P:DNA integration"/>
    <property type="evidence" value="ECO:0007669"/>
    <property type="project" value="InterPro"/>
</dbReference>
<dbReference type="GO" id="GO:0004519">
    <property type="term" value="F:endonuclease activity"/>
    <property type="evidence" value="ECO:0007669"/>
    <property type="project" value="UniProtKB-KW"/>
</dbReference>
<dbReference type="PANTHER" id="PTHR47331:SF1">
    <property type="entry name" value="GAG-LIKE PROTEIN"/>
    <property type="match status" value="1"/>
</dbReference>
<name>A0AAD7YHN2_MYTSE</name>
<evidence type="ECO:0000256" key="1">
    <source>
        <dbReference type="ARBA" id="ARBA00022679"/>
    </source>
</evidence>
<evidence type="ECO:0000256" key="5">
    <source>
        <dbReference type="ARBA" id="ARBA00022801"/>
    </source>
</evidence>
<dbReference type="GO" id="GO:0003676">
    <property type="term" value="F:nucleic acid binding"/>
    <property type="evidence" value="ECO:0007669"/>
    <property type="project" value="InterPro"/>
</dbReference>
<dbReference type="SUPFAM" id="SSF56672">
    <property type="entry name" value="DNA/RNA polymerases"/>
    <property type="match status" value="1"/>
</dbReference>
<evidence type="ECO:0000256" key="4">
    <source>
        <dbReference type="ARBA" id="ARBA00022759"/>
    </source>
</evidence>
<dbReference type="InterPro" id="IPR021109">
    <property type="entry name" value="Peptidase_aspartic_dom_sf"/>
</dbReference>
<dbReference type="GO" id="GO:0042575">
    <property type="term" value="C:DNA polymerase complex"/>
    <property type="evidence" value="ECO:0007669"/>
    <property type="project" value="UniProtKB-ARBA"/>
</dbReference>
<proteinExistence type="predicted"/>
<dbReference type="Pfam" id="PF05380">
    <property type="entry name" value="Peptidase_A17"/>
    <property type="match status" value="1"/>
</dbReference>
<keyword evidence="2" id="KW-0548">Nucleotidyltransferase</keyword>
<keyword evidence="3" id="KW-0540">Nuclease</keyword>
<dbReference type="PANTHER" id="PTHR47331">
    <property type="entry name" value="PHD-TYPE DOMAIN-CONTAINING PROTEIN"/>
    <property type="match status" value="1"/>
</dbReference>
<dbReference type="InterPro" id="IPR043502">
    <property type="entry name" value="DNA/RNA_pol_sf"/>
</dbReference>
<dbReference type="CDD" id="cd00303">
    <property type="entry name" value="retropepsin_like"/>
    <property type="match status" value="1"/>
</dbReference>
<comment type="caution">
    <text evidence="8">The sequence shown here is derived from an EMBL/GenBank/DDBJ whole genome shotgun (WGS) entry which is preliminary data.</text>
</comment>
<keyword evidence="6" id="KW-0695">RNA-directed DNA polymerase</keyword>
<sequence>MADLQELLAQRGYIKVINLNIAALKNLKEPVEHWDTLLVNIVSKKVDNYTNRGFHQERLSKDIPKLSEFLDFLERRAIAMENTTEDKSTHSQKPRVMSGVSTSKSASCKYCQQTHKLYECSKFKLASENERLSFVNDNKLCKVCLNNHNGKCLLKIKCMTCGQRHNTLLHNESQSDASAATALVVKPDNNAGVNQVALSSATAYTNVLLPTAMVRLVKNDGTFVTARALIDSGSQVSFITESLANKIKCKLSRTDQLIVGVCQGGEQNVTCKADVTVYSTVNNNSVAVSCCVVKNIACPLPQQSFDISQFTFPSYVQLADKNFNKTGELSLLLGCDIFFQVLRRESLPVTPSGPYLINTSLGYVVAGKLPITSGGISSSNLCLIIKPNNYSKVCNTCITKDSQLEQTILKFWECENVPKVFKEDSSEHDQAEQMFQDSVKLENNRFSIALPLKVELDNTGLGHSFPMALSRLHNLEKRFAKDNNLFQQYKKFIYDYVQQGHAKYLDTKNQNIDLGKLNFLPHHPVINPNSKTTPVRAVFDGSAKTKNGLALNDILLNGPVVQSDLFDILILFRTYKYVLLCDVKAMYRQVLLNEKHCGLQNILWQESREDPVQCVQLLTVTYGLKSSAFLATRCLLELAQRFKDQYPLAAFCLQNSSYVDDIQIGSDDICELNQTKNELCKLLSMGSFALHKWCSNNSNLLKDIPVDLHQLDVKDFDKNCLYVKTLGLIYNVKTDSLEIQCPVKELKLEYTKREMLSFISKFFDPLGLVGPILVSAKLLMQEVWFHNIMWDQPLPSNINKKWVEFAQDLVNMPCIAVPRNIKNIICNNFELIGFSDASGVAYGCCLYLRVIGPDKCVNINLFCSKSRINPKSKVLTIPRLELESALLLATLSNKVYTKLSLKYNVHTYLYSDSKIVLAWLKTEPVKLNMYVANRVKKILQLTSSYKWCYVNTADNPADCLSRGVSPSLKDNLLWWHGPKYMRNAEFVHGIDPALMSLEDIPEIKPVIKSSNILCVKDNTLLTILEKYSDIEKITRIMAYVLRFINICKAQHCKSVKKLSPKELDSALQTIIRVDQGKHFESEIKCLQAGNSVKSSLSSLNPFLDSCKLLRVGGRLQNADLPFAEMHPIILPKKSNITKGIIWRQHIQLKHAGQSLVLGSLNDKYWILNASREIKSVLYKCITCFKLKAKNATQLMGSFPLDRVNMTRPFQIVGTDYGGPFSVKQTRIRNPVITKAYIVLFVCFVTKAVHIELASDMSTNTFLGCLKRFISRRNKPTKIYCDNGACYKGAANVLKELYDLQASTSHQDTVTEFCNTERISFHFIPSYSPVFGGLWEAGIKSVKYHMKRVIGNTVLTYEELYTVIVQIEGILNSRPLTPLSRDPDDMSYLTPGHFLTGSPLCSYPELDLSNVNVGRLSFWKQCEQMQQLFWKKWHKYYLVLLQNRPKWKSIQPNLKPGDMVILKYDNINPLNWPVGRILNVMPGKDGFVRALEVKTAKGSVIRTSVMKVCPFPINID</sequence>
<evidence type="ECO:0000256" key="3">
    <source>
        <dbReference type="ARBA" id="ARBA00022722"/>
    </source>
</evidence>
<dbReference type="InterPro" id="IPR001969">
    <property type="entry name" value="Aspartic_peptidase_AS"/>
</dbReference>
<dbReference type="InterPro" id="IPR008042">
    <property type="entry name" value="Retrotrans_Pao"/>
</dbReference>
<feature type="domain" description="Integrase catalytic" evidence="7">
    <location>
        <begin position="1204"/>
        <end position="1398"/>
    </location>
</feature>
<dbReference type="GO" id="GO:0004190">
    <property type="term" value="F:aspartic-type endopeptidase activity"/>
    <property type="evidence" value="ECO:0007669"/>
    <property type="project" value="InterPro"/>
</dbReference>
<dbReference type="GO" id="GO:0003964">
    <property type="term" value="F:RNA-directed DNA polymerase activity"/>
    <property type="evidence" value="ECO:0007669"/>
    <property type="project" value="UniProtKB-KW"/>
</dbReference>
<dbReference type="SUPFAM" id="SSF53098">
    <property type="entry name" value="Ribonuclease H-like"/>
    <property type="match status" value="1"/>
</dbReference>
<keyword evidence="1" id="KW-0808">Transferase</keyword>
<evidence type="ECO:0000256" key="2">
    <source>
        <dbReference type="ARBA" id="ARBA00022695"/>
    </source>
</evidence>